<dbReference type="OMA" id="NWTAAMV"/>
<dbReference type="CDD" id="cd00093">
    <property type="entry name" value="HTH_XRE"/>
    <property type="match status" value="1"/>
</dbReference>
<proteinExistence type="predicted"/>
<dbReference type="GO" id="GO:0003677">
    <property type="term" value="F:DNA binding"/>
    <property type="evidence" value="ECO:0007669"/>
    <property type="project" value="InterPro"/>
</dbReference>
<dbReference type="PANTHER" id="PTHR34475">
    <property type="match status" value="1"/>
</dbReference>
<gene>
    <name evidence="4" type="ORF">XD66_0887</name>
</gene>
<evidence type="ECO:0000256" key="2">
    <source>
        <dbReference type="SAM" id="Phobius"/>
    </source>
</evidence>
<dbReference type="EMBL" id="LGFO01000101">
    <property type="protein sequence ID" value="KUK36405.1"/>
    <property type="molecule type" value="Genomic_DNA"/>
</dbReference>
<dbReference type="InterPro" id="IPR010982">
    <property type="entry name" value="Lambda_DNA-bd_dom_sf"/>
</dbReference>
<dbReference type="Proteomes" id="UP000053326">
    <property type="component" value="Unassembled WGS sequence"/>
</dbReference>
<feature type="compositionally biased region" description="Acidic residues" evidence="1">
    <location>
        <begin position="147"/>
        <end position="161"/>
    </location>
</feature>
<keyword evidence="2" id="KW-0812">Transmembrane</keyword>
<dbReference type="InterPro" id="IPR025194">
    <property type="entry name" value="RodZ-like_C"/>
</dbReference>
<dbReference type="SMART" id="SM00530">
    <property type="entry name" value="HTH_XRE"/>
    <property type="match status" value="1"/>
</dbReference>
<dbReference type="Pfam" id="PF13413">
    <property type="entry name" value="HTH_25"/>
    <property type="match status" value="1"/>
</dbReference>
<reference evidence="5" key="1">
    <citation type="journal article" date="2015" name="MBio">
        <title>Genome-Resolved Metagenomic Analysis Reveals Roles for Candidate Phyla and Other Microbial Community Members in Biogeochemical Transformations in Oil Reservoirs.</title>
        <authorList>
            <person name="Hu P."/>
            <person name="Tom L."/>
            <person name="Singh A."/>
            <person name="Thomas B.C."/>
            <person name="Baker B.J."/>
            <person name="Piceno Y.M."/>
            <person name="Andersen G.L."/>
            <person name="Banfield J.F."/>
        </authorList>
    </citation>
    <scope>NUCLEOTIDE SEQUENCE [LARGE SCALE GENOMIC DNA]</scope>
</reference>
<protein>
    <submittedName>
        <fullName evidence="4">Transcriptional regulator XRE family</fullName>
    </submittedName>
</protein>
<comment type="caution">
    <text evidence="4">The sequence shown here is derived from an EMBL/GenBank/DDBJ whole genome shotgun (WGS) entry which is preliminary data.</text>
</comment>
<evidence type="ECO:0000313" key="4">
    <source>
        <dbReference type="EMBL" id="KUK36405.1"/>
    </source>
</evidence>
<dbReference type="InterPro" id="IPR001387">
    <property type="entry name" value="Cro/C1-type_HTH"/>
</dbReference>
<sequence length="246" mass="27473">MKPGEILRAEREKQGLSLPEVEAATKIRVKYLEALENDDYQEIPGEIYRVGFLRNYARYLGLDSDALVESYKSLSGDQVASAAPQLQTEQVKEQKREAVEKQPFGARRWGKRLGIAAVIAVFALIVLAFAHSVLREKEEPAPPPPVTEEEEKEEPADEIQEEEVVLDLVCREVCWVRVVADGEESFSGNLQPGDKKTFRAKESIKIRLGNAGGVDVIYNGEKQPPVGGRGEVVDKEFTPPSRKELR</sequence>
<dbReference type="PANTHER" id="PTHR34475:SF1">
    <property type="entry name" value="CYTOSKELETON PROTEIN RODZ"/>
    <property type="match status" value="1"/>
</dbReference>
<dbReference type="Gene3D" id="1.10.260.40">
    <property type="entry name" value="lambda repressor-like DNA-binding domains"/>
    <property type="match status" value="1"/>
</dbReference>
<accession>A0A101FG49</accession>
<feature type="transmembrane region" description="Helical" evidence="2">
    <location>
        <begin position="113"/>
        <end position="134"/>
    </location>
</feature>
<feature type="domain" description="HTH cro/C1-type" evidence="3">
    <location>
        <begin position="6"/>
        <end position="67"/>
    </location>
</feature>
<dbReference type="InterPro" id="IPR050400">
    <property type="entry name" value="Bact_Cytoskel_RodZ"/>
</dbReference>
<evidence type="ECO:0000313" key="5">
    <source>
        <dbReference type="Proteomes" id="UP000053326"/>
    </source>
</evidence>
<keyword evidence="2" id="KW-0472">Membrane</keyword>
<evidence type="ECO:0000259" key="3">
    <source>
        <dbReference type="SMART" id="SM00530"/>
    </source>
</evidence>
<feature type="compositionally biased region" description="Basic and acidic residues" evidence="1">
    <location>
        <begin position="231"/>
        <end position="246"/>
    </location>
</feature>
<dbReference type="AlphaFoldDB" id="A0A101FG49"/>
<dbReference type="SUPFAM" id="SSF47413">
    <property type="entry name" value="lambda repressor-like DNA-binding domains"/>
    <property type="match status" value="1"/>
</dbReference>
<organism evidence="4 5">
    <name type="scientific">Thermacetogenium phaeum</name>
    <dbReference type="NCBI Taxonomy" id="85874"/>
    <lineage>
        <taxon>Bacteria</taxon>
        <taxon>Bacillati</taxon>
        <taxon>Bacillota</taxon>
        <taxon>Clostridia</taxon>
        <taxon>Thermoanaerobacterales</taxon>
        <taxon>Thermoanaerobacteraceae</taxon>
        <taxon>Thermacetogenium</taxon>
    </lineage>
</organism>
<keyword evidence="2" id="KW-1133">Transmembrane helix</keyword>
<dbReference type="Pfam" id="PF13464">
    <property type="entry name" value="RodZ_C"/>
    <property type="match status" value="1"/>
</dbReference>
<feature type="region of interest" description="Disordered" evidence="1">
    <location>
        <begin position="137"/>
        <end position="161"/>
    </location>
</feature>
<feature type="region of interest" description="Disordered" evidence="1">
    <location>
        <begin position="221"/>
        <end position="246"/>
    </location>
</feature>
<evidence type="ECO:0000256" key="1">
    <source>
        <dbReference type="SAM" id="MobiDB-lite"/>
    </source>
</evidence>
<name>A0A101FG49_9THEO</name>